<dbReference type="EMBL" id="VUJU01005023">
    <property type="protein sequence ID" value="KAF0752520.1"/>
    <property type="molecule type" value="Genomic_DNA"/>
</dbReference>
<comment type="caution">
    <text evidence="1">The sequence shown here is derived from an EMBL/GenBank/DDBJ whole genome shotgun (WGS) entry which is preliminary data.</text>
</comment>
<feature type="non-terminal residue" evidence="1">
    <location>
        <position position="101"/>
    </location>
</feature>
<proteinExistence type="predicted"/>
<dbReference type="Gene3D" id="3.60.10.10">
    <property type="entry name" value="Endonuclease/exonuclease/phosphatase"/>
    <property type="match status" value="1"/>
</dbReference>
<protein>
    <submittedName>
        <fullName evidence="1">Uncharacterized protein</fullName>
    </submittedName>
</protein>
<name>A0A6G0YBI9_APHCR</name>
<dbReference type="AlphaFoldDB" id="A0A6G0YBI9"/>
<organism evidence="1 2">
    <name type="scientific">Aphis craccivora</name>
    <name type="common">Cowpea aphid</name>
    <dbReference type="NCBI Taxonomy" id="307492"/>
    <lineage>
        <taxon>Eukaryota</taxon>
        <taxon>Metazoa</taxon>
        <taxon>Ecdysozoa</taxon>
        <taxon>Arthropoda</taxon>
        <taxon>Hexapoda</taxon>
        <taxon>Insecta</taxon>
        <taxon>Pterygota</taxon>
        <taxon>Neoptera</taxon>
        <taxon>Paraneoptera</taxon>
        <taxon>Hemiptera</taxon>
        <taxon>Sternorrhyncha</taxon>
        <taxon>Aphidomorpha</taxon>
        <taxon>Aphidoidea</taxon>
        <taxon>Aphididae</taxon>
        <taxon>Aphidini</taxon>
        <taxon>Aphis</taxon>
        <taxon>Aphis</taxon>
    </lineage>
</organism>
<feature type="non-terminal residue" evidence="1">
    <location>
        <position position="1"/>
    </location>
</feature>
<reference evidence="1 2" key="1">
    <citation type="submission" date="2019-08" db="EMBL/GenBank/DDBJ databases">
        <title>Whole genome of Aphis craccivora.</title>
        <authorList>
            <person name="Voronova N.V."/>
            <person name="Shulinski R.S."/>
            <person name="Bandarenka Y.V."/>
            <person name="Zhorov D.G."/>
            <person name="Warner D."/>
        </authorList>
    </citation>
    <scope>NUCLEOTIDE SEQUENCE [LARGE SCALE GENOMIC DNA]</scope>
    <source>
        <strain evidence="1">180601</strain>
        <tissue evidence="1">Whole Body</tissue>
    </source>
</reference>
<sequence length="101" mass="11421">LNAYIPLSTFDIFAFTETWLASIVNSSELGFKNFNVFRCDRNIHTSNLSRGGRVLIAVNNKLSSKLINITSKNLEIVFILIKTDRNNIIISSVYIPNRSTI</sequence>
<evidence type="ECO:0000313" key="2">
    <source>
        <dbReference type="Proteomes" id="UP000478052"/>
    </source>
</evidence>
<accession>A0A6G0YBI9</accession>
<dbReference type="SUPFAM" id="SSF56219">
    <property type="entry name" value="DNase I-like"/>
    <property type="match status" value="1"/>
</dbReference>
<evidence type="ECO:0000313" key="1">
    <source>
        <dbReference type="EMBL" id="KAF0752520.1"/>
    </source>
</evidence>
<dbReference type="Proteomes" id="UP000478052">
    <property type="component" value="Unassembled WGS sequence"/>
</dbReference>
<dbReference type="OrthoDB" id="10027367at2759"/>
<keyword evidence="2" id="KW-1185">Reference proteome</keyword>
<gene>
    <name evidence="1" type="ORF">FWK35_00011345</name>
</gene>
<dbReference type="InterPro" id="IPR036691">
    <property type="entry name" value="Endo/exonu/phosph_ase_sf"/>
</dbReference>